<keyword evidence="1" id="KW-0677">Repeat</keyword>
<keyword evidence="5" id="KW-1185">Reference proteome</keyword>
<organism evidence="4 5">
    <name type="scientific">Benzoatithermus flavus</name>
    <dbReference type="NCBI Taxonomy" id="3108223"/>
    <lineage>
        <taxon>Bacteria</taxon>
        <taxon>Pseudomonadati</taxon>
        <taxon>Pseudomonadota</taxon>
        <taxon>Alphaproteobacteria</taxon>
        <taxon>Geminicoccales</taxon>
        <taxon>Geminicoccaceae</taxon>
        <taxon>Benzoatithermus</taxon>
    </lineage>
</organism>
<dbReference type="Proteomes" id="UP001375743">
    <property type="component" value="Unassembled WGS sequence"/>
</dbReference>
<feature type="repeat" description="TPR" evidence="3">
    <location>
        <begin position="257"/>
        <end position="290"/>
    </location>
</feature>
<dbReference type="PROSITE" id="PS50005">
    <property type="entry name" value="TPR"/>
    <property type="match status" value="1"/>
</dbReference>
<accession>A0ABU8XX39</accession>
<keyword evidence="2 3" id="KW-0802">TPR repeat</keyword>
<dbReference type="InterPro" id="IPR051012">
    <property type="entry name" value="CellSynth/LPSAsmb/PSIAsmb"/>
</dbReference>
<dbReference type="EMBL" id="JBBLZC010000031">
    <property type="protein sequence ID" value="MEK0085616.1"/>
    <property type="molecule type" value="Genomic_DNA"/>
</dbReference>
<evidence type="ECO:0000256" key="2">
    <source>
        <dbReference type="ARBA" id="ARBA00022803"/>
    </source>
</evidence>
<comment type="caution">
    <text evidence="4">The sequence shown here is derived from an EMBL/GenBank/DDBJ whole genome shotgun (WGS) entry which is preliminary data.</text>
</comment>
<dbReference type="InterPro" id="IPR011990">
    <property type="entry name" value="TPR-like_helical_dom_sf"/>
</dbReference>
<dbReference type="Gene3D" id="1.25.40.10">
    <property type="entry name" value="Tetratricopeptide repeat domain"/>
    <property type="match status" value="2"/>
</dbReference>
<dbReference type="Pfam" id="PF14559">
    <property type="entry name" value="TPR_19"/>
    <property type="match status" value="1"/>
</dbReference>
<dbReference type="SMART" id="SM00028">
    <property type="entry name" value="TPR"/>
    <property type="match status" value="6"/>
</dbReference>
<evidence type="ECO:0000313" key="5">
    <source>
        <dbReference type="Proteomes" id="UP001375743"/>
    </source>
</evidence>
<dbReference type="InterPro" id="IPR029044">
    <property type="entry name" value="Nucleotide-diphossugar_trans"/>
</dbReference>
<dbReference type="SUPFAM" id="SSF48452">
    <property type="entry name" value="TPR-like"/>
    <property type="match status" value="2"/>
</dbReference>
<evidence type="ECO:0000313" key="4">
    <source>
        <dbReference type="EMBL" id="MEK0085616.1"/>
    </source>
</evidence>
<name>A0ABU8XX39_9PROT</name>
<proteinExistence type="predicted"/>
<dbReference type="Pfam" id="PF13704">
    <property type="entry name" value="Glyco_tranf_2_4"/>
    <property type="match status" value="1"/>
</dbReference>
<gene>
    <name evidence="4" type="ORF">U1T56_20890</name>
</gene>
<dbReference type="RefSeq" id="WP_418161466.1">
    <property type="nucleotide sequence ID" value="NZ_JBBLZC010000031.1"/>
</dbReference>
<reference evidence="4 5" key="1">
    <citation type="submission" date="2024-01" db="EMBL/GenBank/DDBJ databases">
        <title>Multi-omics insights into the function and evolution of sodium benzoate biodegradation pathways in Benzoatithermus flavus gen. nov., sp. nov. from hot spring.</title>
        <authorList>
            <person name="Hu C.-J."/>
            <person name="Li W.-J."/>
        </authorList>
    </citation>
    <scope>NUCLEOTIDE SEQUENCE [LARGE SCALE GENOMIC DNA]</scope>
    <source>
        <strain evidence="4 5">SYSU G07066</strain>
    </source>
</reference>
<dbReference type="CDD" id="cd00761">
    <property type="entry name" value="Glyco_tranf_GTA_type"/>
    <property type="match status" value="1"/>
</dbReference>
<dbReference type="InterPro" id="IPR019734">
    <property type="entry name" value="TPR_rpt"/>
</dbReference>
<sequence length="791" mass="89534">MSATTARAEPFRQAGEADLPVSLRLARQLAREGRIEEAESVLERARAASGDPAEPAKELARLLQAQRRYGEAEVRWRTIVETAPHDVGALQGLVRTMRLHHRLVDAARTIGEALARTPGSRLLVLEAARLAAQREVYSEAGRRYRQALALPGPTAEVLDELATVEMAQHRFAAAEAILMRLIEAEPKKPAWRATLARVAEERGDLELAIRRWNEVLELDHGHLRAGIAIGRLVEEFGRLGEAEAIFRDLTETHPHAIEPYYQLGRMALLQSDLEGAVRWLERALAIQPLDWAAGAALARATAEQHRFAQAGAMARTLAERMPDHLDAHLLVAWVEERAGRIRAAERRLRRTQDAFPQAFLPALKLAELLIRDERPAAAREALEAARAANPDTFSLRLALVDACFASGDDAAAARSAEALYEDYPEHREVKKRIARIEVVHGRYGPARRLWAEVTRHDRRVSGPPLHLERLDGHPIPEPSGEIRLFTRIRNERLRLPWLFDFYRSQGVDRFFVVDNGSDDGSRDYLLSRPDTHLFLTTDSYAVYGGGQRWLNHLLNRYGSGTWCLTVDVDEVLAYPHAERLDLKALTGHLDRQGAEALFTFMLDMYADGNLGEVAYHPGDNPLRVCPCFDRAGYIHRAHPDFPFRMVVGGLISRFLFERKQDGVFLHKVPLVRWRRGLHYTGSTHTLFPVPVAAETGVLLHLKYMADFADRARIESQRKQYWRGARRYTEFTRRFEDTDVIDFRCELTERFTSTRQLMALGLIRSSPVLDALAATLPRDRRLPGWPSSESMR</sequence>
<evidence type="ECO:0000256" key="1">
    <source>
        <dbReference type="ARBA" id="ARBA00022737"/>
    </source>
</evidence>
<dbReference type="SUPFAM" id="SSF53448">
    <property type="entry name" value="Nucleotide-diphospho-sugar transferases"/>
    <property type="match status" value="1"/>
</dbReference>
<dbReference type="PANTHER" id="PTHR45586">
    <property type="entry name" value="TPR REPEAT-CONTAINING PROTEIN PA4667"/>
    <property type="match status" value="1"/>
</dbReference>
<dbReference type="PANTHER" id="PTHR45586:SF1">
    <property type="entry name" value="LIPOPOLYSACCHARIDE ASSEMBLY PROTEIN B"/>
    <property type="match status" value="1"/>
</dbReference>
<dbReference type="Pfam" id="PF13432">
    <property type="entry name" value="TPR_16"/>
    <property type="match status" value="3"/>
</dbReference>
<protein>
    <submittedName>
        <fullName evidence="4">Tetratricopeptide repeat protein</fullName>
    </submittedName>
</protein>
<evidence type="ECO:0000256" key="3">
    <source>
        <dbReference type="PROSITE-ProRule" id="PRU00339"/>
    </source>
</evidence>